<comment type="caution">
    <text evidence="6">The sequence shown here is derived from an EMBL/GenBank/DDBJ whole genome shotgun (WGS) entry which is preliminary data.</text>
</comment>
<dbReference type="EMBL" id="JAUEDM010000002">
    <property type="protein sequence ID" value="KAK3325298.1"/>
    <property type="molecule type" value="Genomic_DNA"/>
</dbReference>
<comment type="subcellular location">
    <subcellularLocation>
        <location evidence="1">Mitochondrion inner membrane</location>
    </subcellularLocation>
</comment>
<evidence type="ECO:0000256" key="4">
    <source>
        <dbReference type="ARBA" id="ARBA00023136"/>
    </source>
</evidence>
<dbReference type="Pfam" id="PF02238">
    <property type="entry name" value="COX7a"/>
    <property type="match status" value="1"/>
</dbReference>
<evidence type="ECO:0000256" key="3">
    <source>
        <dbReference type="ARBA" id="ARBA00023128"/>
    </source>
</evidence>
<keyword evidence="4 5" id="KW-0472">Membrane</keyword>
<dbReference type="Proteomes" id="UP001283341">
    <property type="component" value="Unassembled WGS sequence"/>
</dbReference>
<accession>A0AAE0II11</accession>
<reference evidence="6" key="1">
    <citation type="journal article" date="2023" name="Mol. Phylogenet. Evol.">
        <title>Genome-scale phylogeny and comparative genomics of the fungal order Sordariales.</title>
        <authorList>
            <person name="Hensen N."/>
            <person name="Bonometti L."/>
            <person name="Westerberg I."/>
            <person name="Brannstrom I.O."/>
            <person name="Guillou S."/>
            <person name="Cros-Aarteil S."/>
            <person name="Calhoun S."/>
            <person name="Haridas S."/>
            <person name="Kuo A."/>
            <person name="Mondo S."/>
            <person name="Pangilinan J."/>
            <person name="Riley R."/>
            <person name="LaButti K."/>
            <person name="Andreopoulos B."/>
            <person name="Lipzen A."/>
            <person name="Chen C."/>
            <person name="Yan M."/>
            <person name="Daum C."/>
            <person name="Ng V."/>
            <person name="Clum A."/>
            <person name="Steindorff A."/>
            <person name="Ohm R.A."/>
            <person name="Martin F."/>
            <person name="Silar P."/>
            <person name="Natvig D.O."/>
            <person name="Lalanne C."/>
            <person name="Gautier V."/>
            <person name="Ament-Velasquez S.L."/>
            <person name="Kruys A."/>
            <person name="Hutchinson M.I."/>
            <person name="Powell A.J."/>
            <person name="Barry K."/>
            <person name="Miller A.N."/>
            <person name="Grigoriev I.V."/>
            <person name="Debuchy R."/>
            <person name="Gladieux P."/>
            <person name="Hiltunen Thoren M."/>
            <person name="Johannesson H."/>
        </authorList>
    </citation>
    <scope>NUCLEOTIDE SEQUENCE</scope>
    <source>
        <strain evidence="6">CBS 118394</strain>
    </source>
</reference>
<keyword evidence="7" id="KW-1185">Reference proteome</keyword>
<sequence length="71" mass="8371">MAGLVNRANKVPELQRVYQQAYRSHTRIWKINPRSNVMLAPFYVLIWGTFAANMYMASRKVLGYNTWFSKD</sequence>
<keyword evidence="2" id="KW-0999">Mitochondrion inner membrane</keyword>
<evidence type="ECO:0000313" key="6">
    <source>
        <dbReference type="EMBL" id="KAK3325298.1"/>
    </source>
</evidence>
<proteinExistence type="predicted"/>
<keyword evidence="5" id="KW-0812">Transmembrane</keyword>
<reference evidence="6" key="2">
    <citation type="submission" date="2023-06" db="EMBL/GenBank/DDBJ databases">
        <authorList>
            <consortium name="Lawrence Berkeley National Laboratory"/>
            <person name="Haridas S."/>
            <person name="Hensen N."/>
            <person name="Bonometti L."/>
            <person name="Westerberg I."/>
            <person name="Brannstrom I.O."/>
            <person name="Guillou S."/>
            <person name="Cros-Aarteil S."/>
            <person name="Calhoun S."/>
            <person name="Kuo A."/>
            <person name="Mondo S."/>
            <person name="Pangilinan J."/>
            <person name="Riley R."/>
            <person name="Labutti K."/>
            <person name="Andreopoulos B."/>
            <person name="Lipzen A."/>
            <person name="Chen C."/>
            <person name="Yanf M."/>
            <person name="Daum C."/>
            <person name="Ng V."/>
            <person name="Clum A."/>
            <person name="Steindorff A."/>
            <person name="Ohm R."/>
            <person name="Martin F."/>
            <person name="Silar P."/>
            <person name="Natvig D."/>
            <person name="Lalanne C."/>
            <person name="Gautier V."/>
            <person name="Ament-Velasquez S.L."/>
            <person name="Kruys A."/>
            <person name="Hutchinson M.I."/>
            <person name="Powell A.J."/>
            <person name="Barry K."/>
            <person name="Miller A.N."/>
            <person name="Grigoriev I.V."/>
            <person name="Debuchy R."/>
            <person name="Gladieux P."/>
            <person name="Thoren M.H."/>
            <person name="Johannesson H."/>
        </authorList>
    </citation>
    <scope>NUCLEOTIDE SEQUENCE</scope>
    <source>
        <strain evidence="6">CBS 118394</strain>
    </source>
</reference>
<keyword evidence="5" id="KW-1133">Transmembrane helix</keyword>
<organism evidence="6 7">
    <name type="scientific">Apodospora peruviana</name>
    <dbReference type="NCBI Taxonomy" id="516989"/>
    <lineage>
        <taxon>Eukaryota</taxon>
        <taxon>Fungi</taxon>
        <taxon>Dikarya</taxon>
        <taxon>Ascomycota</taxon>
        <taxon>Pezizomycotina</taxon>
        <taxon>Sordariomycetes</taxon>
        <taxon>Sordariomycetidae</taxon>
        <taxon>Sordariales</taxon>
        <taxon>Lasiosphaeriaceae</taxon>
        <taxon>Apodospora</taxon>
    </lineage>
</organism>
<dbReference type="AlphaFoldDB" id="A0AAE0II11"/>
<evidence type="ECO:0000256" key="2">
    <source>
        <dbReference type="ARBA" id="ARBA00022792"/>
    </source>
</evidence>
<evidence type="ECO:0000313" key="7">
    <source>
        <dbReference type="Proteomes" id="UP001283341"/>
    </source>
</evidence>
<feature type="transmembrane region" description="Helical" evidence="5">
    <location>
        <begin position="37"/>
        <end position="57"/>
    </location>
</feature>
<evidence type="ECO:0000256" key="1">
    <source>
        <dbReference type="ARBA" id="ARBA00004273"/>
    </source>
</evidence>
<keyword evidence="3" id="KW-0496">Mitochondrion</keyword>
<dbReference type="GO" id="GO:0005743">
    <property type="term" value="C:mitochondrial inner membrane"/>
    <property type="evidence" value="ECO:0007669"/>
    <property type="project" value="UniProtKB-SubCell"/>
</dbReference>
<dbReference type="InterPro" id="IPR039297">
    <property type="entry name" value="COX7a"/>
</dbReference>
<evidence type="ECO:0000256" key="5">
    <source>
        <dbReference type="SAM" id="Phobius"/>
    </source>
</evidence>
<protein>
    <submittedName>
        <fullName evidence="6">Uncharacterized protein</fullName>
    </submittedName>
</protein>
<gene>
    <name evidence="6" type="ORF">B0H66DRAFT_599466</name>
</gene>
<name>A0AAE0II11_9PEZI</name>